<protein>
    <submittedName>
        <fullName evidence="2">Uncharacterized protein</fullName>
    </submittedName>
</protein>
<dbReference type="AlphaFoldDB" id="A0A6A7K1P8"/>
<dbReference type="EMBL" id="WHOE01000031">
    <property type="protein sequence ID" value="MPW14425.1"/>
    <property type="molecule type" value="Genomic_DNA"/>
</dbReference>
<proteinExistence type="predicted"/>
<evidence type="ECO:0000313" key="2">
    <source>
        <dbReference type="EMBL" id="MPW14425.1"/>
    </source>
</evidence>
<keyword evidence="1" id="KW-0812">Transmembrane</keyword>
<evidence type="ECO:0000256" key="1">
    <source>
        <dbReference type="SAM" id="Phobius"/>
    </source>
</evidence>
<feature type="transmembrane region" description="Helical" evidence="1">
    <location>
        <begin position="31"/>
        <end position="53"/>
    </location>
</feature>
<sequence length="69" mass="7495">MIAIISCSKILLPKMKSKMVMCHQKIGWTGAVYLVAWAIAISIILVAVGRLAINLAKAYAIMKKANHKG</sequence>
<reference evidence="2 3" key="1">
    <citation type="submission" date="2019-10" db="EMBL/GenBank/DDBJ databases">
        <title>Draft genome sequences of Lactobacillus strains.</title>
        <authorList>
            <person name="Cho G.-S."/>
            <person name="Fagbemigun O."/>
            <person name="Brinks E."/>
            <person name="Franz C.M.A.P."/>
        </authorList>
    </citation>
    <scope>NUCLEOTIDE SEQUENCE [LARGE SCALE GENOMIC DNA]</scope>
    <source>
        <strain evidence="2 3">313</strain>
    </source>
</reference>
<keyword evidence="1" id="KW-0472">Membrane</keyword>
<keyword evidence="1" id="KW-1133">Transmembrane helix</keyword>
<evidence type="ECO:0000313" key="3">
    <source>
        <dbReference type="Proteomes" id="UP000430466"/>
    </source>
</evidence>
<accession>A0A6A7K1P8</accession>
<gene>
    <name evidence="2" type="ORF">GDZ32_05420</name>
</gene>
<dbReference type="Proteomes" id="UP000430466">
    <property type="component" value="Unassembled WGS sequence"/>
</dbReference>
<organism evidence="2 3">
    <name type="scientific">Lactobacillus helveticus</name>
    <name type="common">Lactobacillus suntoryeus</name>
    <dbReference type="NCBI Taxonomy" id="1587"/>
    <lineage>
        <taxon>Bacteria</taxon>
        <taxon>Bacillati</taxon>
        <taxon>Bacillota</taxon>
        <taxon>Bacilli</taxon>
        <taxon>Lactobacillales</taxon>
        <taxon>Lactobacillaceae</taxon>
        <taxon>Lactobacillus</taxon>
    </lineage>
</organism>
<name>A0A6A7K1P8_LACHE</name>
<comment type="caution">
    <text evidence="2">The sequence shown here is derived from an EMBL/GenBank/DDBJ whole genome shotgun (WGS) entry which is preliminary data.</text>
</comment>